<dbReference type="AlphaFoldDB" id="A0A8H6VYY8"/>
<evidence type="ECO:0000313" key="2">
    <source>
        <dbReference type="EMBL" id="KAF7293259.1"/>
    </source>
</evidence>
<dbReference type="OrthoDB" id="442921at2759"/>
<organism evidence="2 3">
    <name type="scientific">Mycena chlorophos</name>
    <name type="common">Agaric fungus</name>
    <name type="synonym">Agaricus chlorophos</name>
    <dbReference type="NCBI Taxonomy" id="658473"/>
    <lineage>
        <taxon>Eukaryota</taxon>
        <taxon>Fungi</taxon>
        <taxon>Dikarya</taxon>
        <taxon>Basidiomycota</taxon>
        <taxon>Agaricomycotina</taxon>
        <taxon>Agaricomycetes</taxon>
        <taxon>Agaricomycetidae</taxon>
        <taxon>Agaricales</taxon>
        <taxon>Marasmiineae</taxon>
        <taxon>Mycenaceae</taxon>
        <taxon>Mycena</taxon>
    </lineage>
</organism>
<gene>
    <name evidence="2" type="ORF">HMN09_01204300</name>
</gene>
<evidence type="ECO:0008006" key="4">
    <source>
        <dbReference type="Google" id="ProtNLM"/>
    </source>
</evidence>
<reference evidence="2" key="1">
    <citation type="submission" date="2020-05" db="EMBL/GenBank/DDBJ databases">
        <title>Mycena genomes resolve the evolution of fungal bioluminescence.</title>
        <authorList>
            <person name="Tsai I.J."/>
        </authorList>
    </citation>
    <scope>NUCLEOTIDE SEQUENCE</scope>
    <source>
        <strain evidence="2">110903Hualien_Pintung</strain>
    </source>
</reference>
<dbReference type="EMBL" id="JACAZE010000021">
    <property type="protein sequence ID" value="KAF7293259.1"/>
    <property type="molecule type" value="Genomic_DNA"/>
</dbReference>
<comment type="caution">
    <text evidence="2">The sequence shown here is derived from an EMBL/GenBank/DDBJ whole genome shotgun (WGS) entry which is preliminary data.</text>
</comment>
<dbReference type="InterPro" id="IPR029071">
    <property type="entry name" value="Ubiquitin-like_domsf"/>
</dbReference>
<feature type="region of interest" description="Disordered" evidence="1">
    <location>
        <begin position="73"/>
        <end position="113"/>
    </location>
</feature>
<accession>A0A8H6VYY8</accession>
<keyword evidence="3" id="KW-1185">Reference proteome</keyword>
<dbReference type="SUPFAM" id="SSF54236">
    <property type="entry name" value="Ubiquitin-like"/>
    <property type="match status" value="1"/>
</dbReference>
<name>A0A8H6VYY8_MYCCL</name>
<evidence type="ECO:0000256" key="1">
    <source>
        <dbReference type="SAM" id="MobiDB-lite"/>
    </source>
</evidence>
<dbReference type="CDD" id="cd01763">
    <property type="entry name" value="Ubl_SUMO_like"/>
    <property type="match status" value="1"/>
</dbReference>
<dbReference type="Proteomes" id="UP000613580">
    <property type="component" value="Unassembled WGS sequence"/>
</dbReference>
<dbReference type="Gene3D" id="3.10.20.90">
    <property type="entry name" value="Phosphatidylinositol 3-kinase Catalytic Subunit, Chain A, domain 1"/>
    <property type="match status" value="1"/>
</dbReference>
<proteinExistence type="predicted"/>
<evidence type="ECO:0000313" key="3">
    <source>
        <dbReference type="Proteomes" id="UP000613580"/>
    </source>
</evidence>
<sequence>MDNRETTPDSSEDGQRVPTPALRDDIHGTLPPPSPTNDESMVDDDHLVKGVMDVEAAQDVVKTYLAGLAGNIEDSEEEKKSSGSSSEPSPPSFYLGVEDDKATPYPSPPLEYDRPSRKVRVRFDYMDHMLTIEQKPNTPLGRSFEVFAREINLERALLRFTYNGVSVRDDETPVKLGMTSDSKDRSNNQIQVFLQQIGGGLYS</sequence>
<protein>
    <recommendedName>
        <fullName evidence="4">Rad60/SUMO-like domain-containing protein</fullName>
    </recommendedName>
</protein>
<feature type="region of interest" description="Disordered" evidence="1">
    <location>
        <begin position="1"/>
        <end position="47"/>
    </location>
</feature>